<feature type="transmembrane region" description="Helical" evidence="7">
    <location>
        <begin position="149"/>
        <end position="166"/>
    </location>
</feature>
<evidence type="ECO:0000256" key="3">
    <source>
        <dbReference type="ARBA" id="ARBA00022475"/>
    </source>
</evidence>
<dbReference type="InterPro" id="IPR020846">
    <property type="entry name" value="MFS_dom"/>
</dbReference>
<feature type="domain" description="Major facilitator superfamily (MFS) profile" evidence="8">
    <location>
        <begin position="221"/>
        <end position="417"/>
    </location>
</feature>
<dbReference type="InterPro" id="IPR036259">
    <property type="entry name" value="MFS_trans_sf"/>
</dbReference>
<dbReference type="Gene3D" id="1.20.1250.20">
    <property type="entry name" value="MFS general substrate transporter like domains"/>
    <property type="match status" value="1"/>
</dbReference>
<feature type="transmembrane region" description="Helical" evidence="7">
    <location>
        <begin position="226"/>
        <end position="249"/>
    </location>
</feature>
<evidence type="ECO:0000256" key="1">
    <source>
        <dbReference type="ARBA" id="ARBA00004651"/>
    </source>
</evidence>
<feature type="transmembrane region" description="Helical" evidence="7">
    <location>
        <begin position="49"/>
        <end position="69"/>
    </location>
</feature>
<dbReference type="InterPro" id="IPR010290">
    <property type="entry name" value="TM_effector"/>
</dbReference>
<evidence type="ECO:0000256" key="5">
    <source>
        <dbReference type="ARBA" id="ARBA00022989"/>
    </source>
</evidence>
<evidence type="ECO:0000256" key="6">
    <source>
        <dbReference type="ARBA" id="ARBA00023136"/>
    </source>
</evidence>
<sequence>MSARVGFSTVLKVREFRALWLASAQSMAGDQLARVAISVLVFERTSNSALTALTYALTFLPALIGGILFAGLADRLPRRRLMIWCDLLRAVLIALMAVPAVPLPVLGLLLIAVVVIGSPFGAAENALAPMILDGEAYEVGTGLRAMTDQVAQLLGFALGGVLIALLSARGGLLVDAATFLLSALLIRLGVRERPRALGSRRASAADYLDGLRAGAAVISRTRLLRVLLGLGWLAGLFIVPEGVAAPLAAQLGGGARSTGLILAAMPAGTALGTLVYSRLLDSKRRREWLGPMSVLAAVPLICCQFSSSLLVTVLLLALTGAFTSYEVQVFAEYARAVPDRWRGQAIGLAASGVLAVQGLGVLLGGLVAQQWSPEFAVCAAGLAQLVLALMLARAWRRLGVAEGTCDEGVFVEALPGE</sequence>
<keyword evidence="6 7" id="KW-0472">Membrane</keyword>
<evidence type="ECO:0000259" key="8">
    <source>
        <dbReference type="PROSITE" id="PS50850"/>
    </source>
</evidence>
<feature type="transmembrane region" description="Helical" evidence="7">
    <location>
        <begin position="345"/>
        <end position="368"/>
    </location>
</feature>
<evidence type="ECO:0000313" key="10">
    <source>
        <dbReference type="Proteomes" id="UP001056336"/>
    </source>
</evidence>
<keyword evidence="3" id="KW-1003">Cell membrane</keyword>
<dbReference type="PANTHER" id="PTHR23513:SF11">
    <property type="entry name" value="STAPHYLOFERRIN A TRANSPORTER"/>
    <property type="match status" value="1"/>
</dbReference>
<keyword evidence="4 7" id="KW-0812">Transmembrane</keyword>
<feature type="transmembrane region" description="Helical" evidence="7">
    <location>
        <begin position="374"/>
        <end position="392"/>
    </location>
</feature>
<evidence type="ECO:0000256" key="2">
    <source>
        <dbReference type="ARBA" id="ARBA00022448"/>
    </source>
</evidence>
<proteinExistence type="predicted"/>
<dbReference type="SUPFAM" id="SSF103473">
    <property type="entry name" value="MFS general substrate transporter"/>
    <property type="match status" value="1"/>
</dbReference>
<accession>A0ABY4R0F4</accession>
<dbReference type="PROSITE" id="PS50850">
    <property type="entry name" value="MFS"/>
    <property type="match status" value="1"/>
</dbReference>
<reference evidence="9" key="1">
    <citation type="journal article" date="2018" name="Int. J. Syst. Evol. Microbiol.">
        <title>Jatrophihabitans telluris sp. nov., isolated from sediment soil of lava forest wetlands and the emended description of the genus Jatrophihabitans.</title>
        <authorList>
            <person name="Lee K.C."/>
            <person name="Suh M.K."/>
            <person name="Eom M.K."/>
            <person name="Kim K.K."/>
            <person name="Kim J.S."/>
            <person name="Kim D.S."/>
            <person name="Ko S.H."/>
            <person name="Shin Y.K."/>
            <person name="Lee J.S."/>
        </authorList>
    </citation>
    <scope>NUCLEOTIDE SEQUENCE</scope>
    <source>
        <strain evidence="9">N237</strain>
    </source>
</reference>
<dbReference type="RefSeq" id="WP_249772271.1">
    <property type="nucleotide sequence ID" value="NZ_CP097332.1"/>
</dbReference>
<dbReference type="EMBL" id="CP097332">
    <property type="protein sequence ID" value="UQX88606.1"/>
    <property type="molecule type" value="Genomic_DNA"/>
</dbReference>
<keyword evidence="2" id="KW-0813">Transport</keyword>
<evidence type="ECO:0000256" key="7">
    <source>
        <dbReference type="SAM" id="Phobius"/>
    </source>
</evidence>
<dbReference type="Proteomes" id="UP001056336">
    <property type="component" value="Chromosome"/>
</dbReference>
<comment type="subcellular location">
    <subcellularLocation>
        <location evidence="1">Cell membrane</location>
        <topology evidence="1">Multi-pass membrane protein</topology>
    </subcellularLocation>
</comment>
<gene>
    <name evidence="9" type="ORF">M6D93_01065</name>
</gene>
<feature type="transmembrane region" description="Helical" evidence="7">
    <location>
        <begin position="255"/>
        <end position="276"/>
    </location>
</feature>
<protein>
    <submittedName>
        <fullName evidence="9">MFS transporter</fullName>
    </submittedName>
</protein>
<name>A0ABY4R0F4_9ACTN</name>
<dbReference type="CDD" id="cd06173">
    <property type="entry name" value="MFS_MefA_like"/>
    <property type="match status" value="1"/>
</dbReference>
<reference evidence="9" key="2">
    <citation type="submission" date="2022-05" db="EMBL/GenBank/DDBJ databases">
        <authorList>
            <person name="Kim J.-S."/>
            <person name="Lee K."/>
            <person name="Suh M."/>
            <person name="Eom M."/>
            <person name="Kim J.-S."/>
            <person name="Kim D.-S."/>
            <person name="Ko S.-H."/>
            <person name="Shin Y."/>
            <person name="Lee J.-S."/>
        </authorList>
    </citation>
    <scope>NUCLEOTIDE SEQUENCE</scope>
    <source>
        <strain evidence="9">N237</strain>
    </source>
</reference>
<keyword evidence="5 7" id="KW-1133">Transmembrane helix</keyword>
<evidence type="ECO:0000313" key="9">
    <source>
        <dbReference type="EMBL" id="UQX88606.1"/>
    </source>
</evidence>
<feature type="transmembrane region" description="Helical" evidence="7">
    <location>
        <begin position="288"/>
        <end position="307"/>
    </location>
</feature>
<dbReference type="Pfam" id="PF05977">
    <property type="entry name" value="MFS_3"/>
    <property type="match status" value="1"/>
</dbReference>
<dbReference type="PANTHER" id="PTHR23513">
    <property type="entry name" value="INTEGRAL MEMBRANE EFFLUX PROTEIN-RELATED"/>
    <property type="match status" value="1"/>
</dbReference>
<organism evidence="9 10">
    <name type="scientific">Jatrophihabitans telluris</name>
    <dbReference type="NCBI Taxonomy" id="2038343"/>
    <lineage>
        <taxon>Bacteria</taxon>
        <taxon>Bacillati</taxon>
        <taxon>Actinomycetota</taxon>
        <taxon>Actinomycetes</taxon>
        <taxon>Jatrophihabitantales</taxon>
        <taxon>Jatrophihabitantaceae</taxon>
        <taxon>Jatrophihabitans</taxon>
    </lineage>
</organism>
<keyword evidence="10" id="KW-1185">Reference proteome</keyword>
<evidence type="ECO:0000256" key="4">
    <source>
        <dbReference type="ARBA" id="ARBA00022692"/>
    </source>
</evidence>